<evidence type="ECO:0000313" key="1">
    <source>
        <dbReference type="EMBL" id="MBD2694662.1"/>
    </source>
</evidence>
<reference evidence="1 2" key="1">
    <citation type="journal article" date="2020" name="ISME J.">
        <title>Comparative genomics reveals insights into cyanobacterial evolution and habitat adaptation.</title>
        <authorList>
            <person name="Chen M.Y."/>
            <person name="Teng W.K."/>
            <person name="Zhao L."/>
            <person name="Hu C.X."/>
            <person name="Zhou Y.K."/>
            <person name="Han B.P."/>
            <person name="Song L.R."/>
            <person name="Shu W.S."/>
        </authorList>
    </citation>
    <scope>NUCLEOTIDE SEQUENCE [LARGE SCALE GENOMIC DNA]</scope>
    <source>
        <strain evidence="1 2">FACHB-362</strain>
    </source>
</reference>
<proteinExistence type="predicted"/>
<dbReference type="EMBL" id="JACJTQ010000055">
    <property type="protein sequence ID" value="MBD2694662.1"/>
    <property type="molecule type" value="Genomic_DNA"/>
</dbReference>
<name>A0ABR8JB87_9NOST</name>
<evidence type="ECO:0000313" key="2">
    <source>
        <dbReference type="Proteomes" id="UP000660381"/>
    </source>
</evidence>
<organism evidence="1 2">
    <name type="scientific">Anabaena catenula FACHB-362</name>
    <dbReference type="NCBI Taxonomy" id="2692877"/>
    <lineage>
        <taxon>Bacteria</taxon>
        <taxon>Bacillati</taxon>
        <taxon>Cyanobacteriota</taxon>
        <taxon>Cyanophyceae</taxon>
        <taxon>Nostocales</taxon>
        <taxon>Nostocaceae</taxon>
        <taxon>Anabaena</taxon>
    </lineage>
</organism>
<keyword evidence="2" id="KW-1185">Reference proteome</keyword>
<dbReference type="RefSeq" id="WP_190908814.1">
    <property type="nucleotide sequence ID" value="NZ_JACJTQ010000055.1"/>
</dbReference>
<comment type="caution">
    <text evidence="1">The sequence shown here is derived from an EMBL/GenBank/DDBJ whole genome shotgun (WGS) entry which is preliminary data.</text>
</comment>
<sequence length="48" mass="5549">MILGQVFERFVEKSPVSVMVRGLLEKALCPQILDELFEPTFRTLNCHI</sequence>
<gene>
    <name evidence="1" type="ORF">H6G68_23440</name>
</gene>
<dbReference type="Proteomes" id="UP000660381">
    <property type="component" value="Unassembled WGS sequence"/>
</dbReference>
<protein>
    <submittedName>
        <fullName evidence="1">Uncharacterized protein</fullName>
    </submittedName>
</protein>
<accession>A0ABR8JB87</accession>